<evidence type="ECO:0000313" key="2">
    <source>
        <dbReference type="EMBL" id="KAG9337570.1"/>
    </source>
</evidence>
<name>A0A8T2NE21_9TELE</name>
<dbReference type="EMBL" id="JAFBMS010000085">
    <property type="protein sequence ID" value="KAG9337570.1"/>
    <property type="molecule type" value="Genomic_DNA"/>
</dbReference>
<accession>A0A8T2NE21</accession>
<feature type="signal peptide" evidence="1">
    <location>
        <begin position="1"/>
        <end position="23"/>
    </location>
</feature>
<reference evidence="2" key="1">
    <citation type="thesis" date="2021" institute="BYU ScholarsArchive" country="Provo, UT, USA">
        <title>Applications of and Algorithms for Genome Assembly and Genomic Analyses with an Emphasis on Marine Teleosts.</title>
        <authorList>
            <person name="Pickett B.D."/>
        </authorList>
    </citation>
    <scope>NUCLEOTIDE SEQUENCE</scope>
    <source>
        <strain evidence="2">HI-2016</strain>
    </source>
</reference>
<keyword evidence="3" id="KW-1185">Reference proteome</keyword>
<protein>
    <recommendedName>
        <fullName evidence="4">Secreted protein</fullName>
    </recommendedName>
</protein>
<evidence type="ECO:0000256" key="1">
    <source>
        <dbReference type="SAM" id="SignalP"/>
    </source>
</evidence>
<organism evidence="2 3">
    <name type="scientific">Albula glossodonta</name>
    <name type="common">roundjaw bonefish</name>
    <dbReference type="NCBI Taxonomy" id="121402"/>
    <lineage>
        <taxon>Eukaryota</taxon>
        <taxon>Metazoa</taxon>
        <taxon>Chordata</taxon>
        <taxon>Craniata</taxon>
        <taxon>Vertebrata</taxon>
        <taxon>Euteleostomi</taxon>
        <taxon>Actinopterygii</taxon>
        <taxon>Neopterygii</taxon>
        <taxon>Teleostei</taxon>
        <taxon>Albuliformes</taxon>
        <taxon>Albulidae</taxon>
        <taxon>Albula</taxon>
    </lineage>
</organism>
<evidence type="ECO:0000313" key="3">
    <source>
        <dbReference type="Proteomes" id="UP000824540"/>
    </source>
</evidence>
<dbReference type="Proteomes" id="UP000824540">
    <property type="component" value="Unassembled WGS sequence"/>
</dbReference>
<keyword evidence="1" id="KW-0732">Signal</keyword>
<evidence type="ECO:0008006" key="4">
    <source>
        <dbReference type="Google" id="ProtNLM"/>
    </source>
</evidence>
<sequence>MVQNVRPALNIGCLCLCVSNIVSVSMDHRNTEFRNCCLEKKGNFSLTCLEQQNTQTGTDWDLPKMFLKRCISFTEQARFSVLTSAGEETGHWLEDRLPHTDR</sequence>
<feature type="chain" id="PRO_5035883107" description="Secreted protein" evidence="1">
    <location>
        <begin position="24"/>
        <end position="102"/>
    </location>
</feature>
<dbReference type="AlphaFoldDB" id="A0A8T2NE21"/>
<comment type="caution">
    <text evidence="2">The sequence shown here is derived from an EMBL/GenBank/DDBJ whole genome shotgun (WGS) entry which is preliminary data.</text>
</comment>
<proteinExistence type="predicted"/>
<gene>
    <name evidence="2" type="ORF">JZ751_028590</name>
</gene>